<organism evidence="4 5">
    <name type="scientific">Motilibacter deserti</name>
    <dbReference type="NCBI Taxonomy" id="2714956"/>
    <lineage>
        <taxon>Bacteria</taxon>
        <taxon>Bacillati</taxon>
        <taxon>Actinomycetota</taxon>
        <taxon>Actinomycetes</taxon>
        <taxon>Motilibacterales</taxon>
        <taxon>Motilibacteraceae</taxon>
        <taxon>Motilibacter</taxon>
    </lineage>
</organism>
<dbReference type="CDD" id="cd05233">
    <property type="entry name" value="SDR_c"/>
    <property type="match status" value="1"/>
</dbReference>
<comment type="similarity">
    <text evidence="1 2">Belongs to the short-chain dehydrogenases/reductases (SDR) family.</text>
</comment>
<proteinExistence type="inferred from homology"/>
<reference evidence="4 5" key="1">
    <citation type="submission" date="2020-03" db="EMBL/GenBank/DDBJ databases">
        <title>Two novel Motilibacter sp.</title>
        <authorList>
            <person name="Liu S."/>
        </authorList>
    </citation>
    <scope>NUCLEOTIDE SEQUENCE [LARGE SCALE GENOMIC DNA]</scope>
    <source>
        <strain evidence="4 5">E257</strain>
    </source>
</reference>
<sequence>MTAFQDRTVLLTGASGGIGRALAERLAQEGARLALAYSGDRAGAERTAQLVREAGGEPVVLQADLADAEAPLRLADEAEQELGPVDVLVSAAGAGEQRELADVGLELWDRTQAVNLRAPFLLMQRLVPQMAERGYGRVLLFSSIAAFTGGVVGPHYAASKAGLHGLVHWFASRYADRGVTVNAVAPALIEDTKMLPGNGRDMPLPIPVGRLGRPEEVADLALAVLRNGYVTNHVQLVDGGLFAL</sequence>
<dbReference type="RefSeq" id="WP_166280973.1">
    <property type="nucleotide sequence ID" value="NZ_JAANNP010000003.1"/>
</dbReference>
<dbReference type="PRINTS" id="PR00080">
    <property type="entry name" value="SDRFAMILY"/>
</dbReference>
<evidence type="ECO:0000313" key="4">
    <source>
        <dbReference type="EMBL" id="NHC13957.1"/>
    </source>
</evidence>
<evidence type="ECO:0000256" key="1">
    <source>
        <dbReference type="ARBA" id="ARBA00006484"/>
    </source>
</evidence>
<dbReference type="PRINTS" id="PR00081">
    <property type="entry name" value="GDHRDH"/>
</dbReference>
<accession>A0ABX0GT30</accession>
<protein>
    <submittedName>
        <fullName evidence="4">SDR family oxidoreductase</fullName>
    </submittedName>
</protein>
<dbReference type="InterPro" id="IPR002347">
    <property type="entry name" value="SDR_fam"/>
</dbReference>
<dbReference type="SMART" id="SM00822">
    <property type="entry name" value="PKS_KR"/>
    <property type="match status" value="1"/>
</dbReference>
<dbReference type="PANTHER" id="PTHR42760:SF127">
    <property type="entry name" value="3-KETOACYL-ACYL CARRIER PROTEIN REDUCTASE-RELATED"/>
    <property type="match status" value="1"/>
</dbReference>
<evidence type="ECO:0000256" key="2">
    <source>
        <dbReference type="RuleBase" id="RU000363"/>
    </source>
</evidence>
<comment type="caution">
    <text evidence="4">The sequence shown here is derived from an EMBL/GenBank/DDBJ whole genome shotgun (WGS) entry which is preliminary data.</text>
</comment>
<evidence type="ECO:0000313" key="5">
    <source>
        <dbReference type="Proteomes" id="UP000800981"/>
    </source>
</evidence>
<dbReference type="Proteomes" id="UP000800981">
    <property type="component" value="Unassembled WGS sequence"/>
</dbReference>
<dbReference type="Gene3D" id="3.40.50.720">
    <property type="entry name" value="NAD(P)-binding Rossmann-like Domain"/>
    <property type="match status" value="1"/>
</dbReference>
<dbReference type="Pfam" id="PF00106">
    <property type="entry name" value="adh_short"/>
    <property type="match status" value="1"/>
</dbReference>
<dbReference type="SUPFAM" id="SSF51735">
    <property type="entry name" value="NAD(P)-binding Rossmann-fold domains"/>
    <property type="match status" value="1"/>
</dbReference>
<dbReference type="EMBL" id="JAANNP010000003">
    <property type="protein sequence ID" value="NHC13957.1"/>
    <property type="molecule type" value="Genomic_DNA"/>
</dbReference>
<feature type="domain" description="Ketoreductase" evidence="3">
    <location>
        <begin position="7"/>
        <end position="192"/>
    </location>
</feature>
<dbReference type="InterPro" id="IPR036291">
    <property type="entry name" value="NAD(P)-bd_dom_sf"/>
</dbReference>
<dbReference type="PANTHER" id="PTHR42760">
    <property type="entry name" value="SHORT-CHAIN DEHYDROGENASES/REDUCTASES FAMILY MEMBER"/>
    <property type="match status" value="1"/>
</dbReference>
<keyword evidence="5" id="KW-1185">Reference proteome</keyword>
<gene>
    <name evidence="4" type="ORF">G9H71_09210</name>
</gene>
<evidence type="ECO:0000259" key="3">
    <source>
        <dbReference type="SMART" id="SM00822"/>
    </source>
</evidence>
<dbReference type="InterPro" id="IPR057326">
    <property type="entry name" value="KR_dom"/>
</dbReference>
<name>A0ABX0GT30_9ACTN</name>
<dbReference type="InterPro" id="IPR020904">
    <property type="entry name" value="Sc_DH/Rdtase_CS"/>
</dbReference>
<dbReference type="PROSITE" id="PS00061">
    <property type="entry name" value="ADH_SHORT"/>
    <property type="match status" value="1"/>
</dbReference>